<evidence type="ECO:0000313" key="4">
    <source>
        <dbReference type="WBParaSite" id="SBAD_0001169801-mRNA-1"/>
    </source>
</evidence>
<sequence>MDMIIDEEMVAAPNSAAAQNATDEMCVVESWDRDFVPSFVSSPLASHQGSSVPRPFYEKFDQFPVSQRRSEEQRQRRATASSAVSESSSVIVGSYPRGFLPNKVAVRRTRYYSLTLPLPSMAIVTNDPPKNDLSPKILTPSRTVFNMSDGGGSSFYSYLLGECCC</sequence>
<evidence type="ECO:0000313" key="2">
    <source>
        <dbReference type="EMBL" id="VDP39078.1"/>
    </source>
</evidence>
<organism evidence="4">
    <name type="scientific">Soboliphyme baturini</name>
    <dbReference type="NCBI Taxonomy" id="241478"/>
    <lineage>
        <taxon>Eukaryota</taxon>
        <taxon>Metazoa</taxon>
        <taxon>Ecdysozoa</taxon>
        <taxon>Nematoda</taxon>
        <taxon>Enoplea</taxon>
        <taxon>Dorylaimia</taxon>
        <taxon>Dioctophymatida</taxon>
        <taxon>Dioctophymatoidea</taxon>
        <taxon>Soboliphymatidae</taxon>
        <taxon>Soboliphyme</taxon>
    </lineage>
</organism>
<reference evidence="2 3" key="2">
    <citation type="submission" date="2018-11" db="EMBL/GenBank/DDBJ databases">
        <authorList>
            <consortium name="Pathogen Informatics"/>
        </authorList>
    </citation>
    <scope>NUCLEOTIDE SEQUENCE [LARGE SCALE GENOMIC DNA]</scope>
</reference>
<accession>A0A183J616</accession>
<dbReference type="AlphaFoldDB" id="A0A183J616"/>
<reference evidence="4" key="1">
    <citation type="submission" date="2016-06" db="UniProtKB">
        <authorList>
            <consortium name="WormBaseParasite"/>
        </authorList>
    </citation>
    <scope>IDENTIFICATION</scope>
</reference>
<dbReference type="WBParaSite" id="SBAD_0001169801-mRNA-1">
    <property type="protein sequence ID" value="SBAD_0001169801-mRNA-1"/>
    <property type="gene ID" value="SBAD_0001169801"/>
</dbReference>
<keyword evidence="3" id="KW-1185">Reference proteome</keyword>
<dbReference type="Proteomes" id="UP000270296">
    <property type="component" value="Unassembled WGS sequence"/>
</dbReference>
<name>A0A183J616_9BILA</name>
<feature type="region of interest" description="Disordered" evidence="1">
    <location>
        <begin position="64"/>
        <end position="86"/>
    </location>
</feature>
<dbReference type="EMBL" id="UZAM01015451">
    <property type="protein sequence ID" value="VDP39078.1"/>
    <property type="molecule type" value="Genomic_DNA"/>
</dbReference>
<gene>
    <name evidence="2" type="ORF">SBAD_LOCUS11315</name>
</gene>
<evidence type="ECO:0000313" key="3">
    <source>
        <dbReference type="Proteomes" id="UP000270296"/>
    </source>
</evidence>
<evidence type="ECO:0000256" key="1">
    <source>
        <dbReference type="SAM" id="MobiDB-lite"/>
    </source>
</evidence>
<proteinExistence type="predicted"/>
<protein>
    <submittedName>
        <fullName evidence="2 4">Uncharacterized protein</fullName>
    </submittedName>
</protein>